<dbReference type="CDD" id="cd02120">
    <property type="entry name" value="PA_subtilisin_like"/>
    <property type="match status" value="1"/>
</dbReference>
<keyword evidence="2 7" id="KW-0645">Protease</keyword>
<dbReference type="Pfam" id="PF02225">
    <property type="entry name" value="PA"/>
    <property type="match status" value="1"/>
</dbReference>
<feature type="domain" description="PA" evidence="10">
    <location>
        <begin position="348"/>
        <end position="434"/>
    </location>
</feature>
<dbReference type="InterPro" id="IPR000209">
    <property type="entry name" value="Peptidase_S8/S53_dom"/>
</dbReference>
<comment type="caution">
    <text evidence="13">The sequence shown here is derived from an EMBL/GenBank/DDBJ whole genome shotgun (WGS) entry which is preliminary data.</text>
</comment>
<feature type="active site" description="Charge relay system" evidence="6 7">
    <location>
        <position position="188"/>
    </location>
</feature>
<keyword evidence="4 7" id="KW-0378">Hydrolase</keyword>
<feature type="chain" id="PRO_5044820939" evidence="8">
    <location>
        <begin position="22"/>
        <end position="731"/>
    </location>
</feature>
<feature type="domain" description="Peptidase S8/S53" evidence="9">
    <location>
        <begin position="129"/>
        <end position="551"/>
    </location>
</feature>
<accession>A0ABD2XWX6</accession>
<dbReference type="PROSITE" id="PS51892">
    <property type="entry name" value="SUBTILASE"/>
    <property type="match status" value="1"/>
</dbReference>
<dbReference type="InterPro" id="IPR034197">
    <property type="entry name" value="Peptidases_S8_3"/>
</dbReference>
<evidence type="ECO:0000256" key="8">
    <source>
        <dbReference type="SAM" id="SignalP"/>
    </source>
</evidence>
<evidence type="ECO:0000259" key="12">
    <source>
        <dbReference type="Pfam" id="PF17766"/>
    </source>
</evidence>
<evidence type="ECO:0000259" key="10">
    <source>
        <dbReference type="Pfam" id="PF02225"/>
    </source>
</evidence>
<feature type="active site" description="Charge relay system" evidence="6 7">
    <location>
        <position position="131"/>
    </location>
</feature>
<organism evidence="13 14">
    <name type="scientific">Cinchona calisaya</name>
    <dbReference type="NCBI Taxonomy" id="153742"/>
    <lineage>
        <taxon>Eukaryota</taxon>
        <taxon>Viridiplantae</taxon>
        <taxon>Streptophyta</taxon>
        <taxon>Embryophyta</taxon>
        <taxon>Tracheophyta</taxon>
        <taxon>Spermatophyta</taxon>
        <taxon>Magnoliopsida</taxon>
        <taxon>eudicotyledons</taxon>
        <taxon>Gunneridae</taxon>
        <taxon>Pentapetalae</taxon>
        <taxon>asterids</taxon>
        <taxon>lamiids</taxon>
        <taxon>Gentianales</taxon>
        <taxon>Rubiaceae</taxon>
        <taxon>Cinchonoideae</taxon>
        <taxon>Cinchoneae</taxon>
        <taxon>Cinchona</taxon>
    </lineage>
</organism>
<keyword evidence="14" id="KW-1185">Reference proteome</keyword>
<evidence type="ECO:0000256" key="6">
    <source>
        <dbReference type="PIRSR" id="PIRSR615500-1"/>
    </source>
</evidence>
<feature type="active site" description="Charge relay system" evidence="6 7">
    <location>
        <position position="515"/>
    </location>
</feature>
<evidence type="ECO:0000259" key="9">
    <source>
        <dbReference type="Pfam" id="PF00082"/>
    </source>
</evidence>
<dbReference type="Gene3D" id="3.30.70.80">
    <property type="entry name" value="Peptidase S8 propeptide/proteinase inhibitor I9"/>
    <property type="match status" value="1"/>
</dbReference>
<dbReference type="Gene3D" id="3.40.50.200">
    <property type="entry name" value="Peptidase S8/S53 domain"/>
    <property type="match status" value="1"/>
</dbReference>
<reference evidence="13 14" key="1">
    <citation type="submission" date="2024-11" db="EMBL/GenBank/DDBJ databases">
        <title>A near-complete genome assembly of Cinchona calisaya.</title>
        <authorList>
            <person name="Lian D.C."/>
            <person name="Zhao X.W."/>
            <person name="Wei L."/>
        </authorList>
    </citation>
    <scope>NUCLEOTIDE SEQUENCE [LARGE SCALE GENOMIC DNA]</scope>
    <source>
        <tissue evidence="13">Nenye</tissue>
    </source>
</reference>
<evidence type="ECO:0000259" key="11">
    <source>
        <dbReference type="Pfam" id="PF05922"/>
    </source>
</evidence>
<dbReference type="InterPro" id="IPR036852">
    <property type="entry name" value="Peptidase_S8/S53_dom_sf"/>
</dbReference>
<evidence type="ECO:0000256" key="5">
    <source>
        <dbReference type="ARBA" id="ARBA00022825"/>
    </source>
</evidence>
<dbReference type="PRINTS" id="PR00723">
    <property type="entry name" value="SUBTILISIN"/>
</dbReference>
<dbReference type="PROSITE" id="PS00137">
    <property type="entry name" value="SUBTILASE_HIS"/>
    <property type="match status" value="1"/>
</dbReference>
<evidence type="ECO:0000256" key="7">
    <source>
        <dbReference type="PROSITE-ProRule" id="PRU01240"/>
    </source>
</evidence>
<evidence type="ECO:0000256" key="4">
    <source>
        <dbReference type="ARBA" id="ARBA00022801"/>
    </source>
</evidence>
<evidence type="ECO:0000256" key="2">
    <source>
        <dbReference type="ARBA" id="ARBA00022670"/>
    </source>
</evidence>
<proteinExistence type="inferred from homology"/>
<dbReference type="AlphaFoldDB" id="A0ABD2XWX6"/>
<evidence type="ECO:0000256" key="1">
    <source>
        <dbReference type="ARBA" id="ARBA00011073"/>
    </source>
</evidence>
<dbReference type="GO" id="GO:0004252">
    <property type="term" value="F:serine-type endopeptidase activity"/>
    <property type="evidence" value="ECO:0007669"/>
    <property type="project" value="UniProtKB-UniRule"/>
</dbReference>
<feature type="signal peptide" evidence="8">
    <location>
        <begin position="1"/>
        <end position="21"/>
    </location>
</feature>
<dbReference type="InterPro" id="IPR045051">
    <property type="entry name" value="SBT"/>
</dbReference>
<feature type="domain" description="Subtilisin-like protease fibronectin type-III" evidence="12">
    <location>
        <begin position="630"/>
        <end position="728"/>
    </location>
</feature>
<keyword evidence="5 7" id="KW-0720">Serine protease</keyword>
<dbReference type="GO" id="GO:0006508">
    <property type="term" value="P:proteolysis"/>
    <property type="evidence" value="ECO:0007669"/>
    <property type="project" value="UniProtKB-KW"/>
</dbReference>
<dbReference type="Pfam" id="PF05922">
    <property type="entry name" value="Inhibitor_I9"/>
    <property type="match status" value="1"/>
</dbReference>
<protein>
    <submittedName>
        <fullName evidence="13">Uncharacterized protein</fullName>
    </submittedName>
</protein>
<dbReference type="InterPro" id="IPR010259">
    <property type="entry name" value="S8pro/Inhibitor_I9"/>
</dbReference>
<name>A0ABD2XWX6_9GENT</name>
<dbReference type="EMBL" id="JBJUIK010000016">
    <property type="protein sequence ID" value="KAL3499448.1"/>
    <property type="molecule type" value="Genomic_DNA"/>
</dbReference>
<dbReference type="Gene3D" id="3.50.30.30">
    <property type="match status" value="1"/>
</dbReference>
<dbReference type="InterPro" id="IPR041469">
    <property type="entry name" value="Subtilisin-like_FN3"/>
</dbReference>
<comment type="similarity">
    <text evidence="1 7">Belongs to the peptidase S8 family.</text>
</comment>
<feature type="domain" description="Inhibitor I9" evidence="11">
    <location>
        <begin position="43"/>
        <end position="113"/>
    </location>
</feature>
<dbReference type="Gene3D" id="2.60.40.2310">
    <property type="match status" value="1"/>
</dbReference>
<evidence type="ECO:0000313" key="13">
    <source>
        <dbReference type="EMBL" id="KAL3499448.1"/>
    </source>
</evidence>
<dbReference type="InterPro" id="IPR003137">
    <property type="entry name" value="PA_domain"/>
</dbReference>
<dbReference type="InterPro" id="IPR015500">
    <property type="entry name" value="Peptidase_S8_subtilisin-rel"/>
</dbReference>
<dbReference type="PANTHER" id="PTHR10795">
    <property type="entry name" value="PROPROTEIN CONVERTASE SUBTILISIN/KEXIN"/>
    <property type="match status" value="1"/>
</dbReference>
<dbReference type="Pfam" id="PF00082">
    <property type="entry name" value="Peptidase_S8"/>
    <property type="match status" value="1"/>
</dbReference>
<dbReference type="Proteomes" id="UP001630127">
    <property type="component" value="Unassembled WGS sequence"/>
</dbReference>
<dbReference type="FunFam" id="3.50.30.30:FF:000005">
    <property type="entry name" value="subtilisin-like protease SBT1.5"/>
    <property type="match status" value="1"/>
</dbReference>
<dbReference type="SUPFAM" id="SSF52743">
    <property type="entry name" value="Subtilisin-like"/>
    <property type="match status" value="1"/>
</dbReference>
<dbReference type="Pfam" id="PF17766">
    <property type="entry name" value="fn3_6"/>
    <property type="match status" value="1"/>
</dbReference>
<dbReference type="CDD" id="cd04852">
    <property type="entry name" value="Peptidases_S8_3"/>
    <property type="match status" value="1"/>
</dbReference>
<dbReference type="InterPro" id="IPR022398">
    <property type="entry name" value="Peptidase_S8_His-AS"/>
</dbReference>
<sequence length="731" mass="77605">MFWMVFLPLICKLSFLQIIASRDANFLNLENSVTDKIEKSFDTYIVHLSSSGGGFDNSAQSESLESRYAPFLPKNASGLNDASRIVHLYRNVFNGFAARLTAEEAKEMQQKNGLLFARPPKMEGHNNIVLDGGIFPNHPSFSDQGVPPPPAKWKGKCELNGSGCNNKLIGASNFVGGKPGPPIDEEGHGTHIASIAAGNFVENANVFGNANGTAVGMAPLAHLASYKVCASDGCAESDILAGMDAAVQDGVDVISLSIGGAFSRTFFHDVIAIGSFHAIQKGIFVSCSAGNSGPSTASVVNDAPWILTVGASSINRNIWAIAQLENGVGYFGQSAFQPKDFPTTFLPSVYPGAKGGQNAAFCASGSLNNTDVRGKIVVCDRGGEIASTEKGQTVKDAGGAGMILANLEIDGESTIAEINVVPAIHVIFSSGESIKAYINSTLTPRVSFVFEGTMIGIENSPLVASFSSRGPSLSSPGILKPDITGPGVSILAACPLSVENNTNTKSTFNILSGTSMSSPHLSGIAALIKSAHPDWSPAAIKSALMTTSDISNHYNTQPIFDERFQPADVFAICAGHVNPTKALNPGLVYDIQPDYYIPYSCGLGYKDREIELIIQRSVKCSKINSITEAELNYPSFSIHLIDVDSLKYSRTVTNVGEANSNYYVTASTNSGFVMGVDPFILNFTEVNQKLTYNVTFIRDTKSPSNATFAEGAIALISDKHFVRIPVSVKLV</sequence>
<keyword evidence="3 8" id="KW-0732">Signal</keyword>
<evidence type="ECO:0000313" key="14">
    <source>
        <dbReference type="Proteomes" id="UP001630127"/>
    </source>
</evidence>
<gene>
    <name evidence="13" type="ORF">ACH5RR_038541</name>
</gene>
<dbReference type="InterPro" id="IPR037045">
    <property type="entry name" value="S8pro/Inhibitor_I9_sf"/>
</dbReference>
<evidence type="ECO:0000256" key="3">
    <source>
        <dbReference type="ARBA" id="ARBA00022729"/>
    </source>
</evidence>